<dbReference type="Proteomes" id="UP001458880">
    <property type="component" value="Unassembled WGS sequence"/>
</dbReference>
<proteinExistence type="predicted"/>
<dbReference type="AlphaFoldDB" id="A0AAW1JB24"/>
<organism evidence="2 3">
    <name type="scientific">Popillia japonica</name>
    <name type="common">Japanese beetle</name>
    <dbReference type="NCBI Taxonomy" id="7064"/>
    <lineage>
        <taxon>Eukaryota</taxon>
        <taxon>Metazoa</taxon>
        <taxon>Ecdysozoa</taxon>
        <taxon>Arthropoda</taxon>
        <taxon>Hexapoda</taxon>
        <taxon>Insecta</taxon>
        <taxon>Pterygota</taxon>
        <taxon>Neoptera</taxon>
        <taxon>Endopterygota</taxon>
        <taxon>Coleoptera</taxon>
        <taxon>Polyphaga</taxon>
        <taxon>Scarabaeiformia</taxon>
        <taxon>Scarabaeidae</taxon>
        <taxon>Rutelinae</taxon>
        <taxon>Popillia</taxon>
    </lineage>
</organism>
<keyword evidence="3" id="KW-1185">Reference proteome</keyword>
<feature type="compositionally biased region" description="Polar residues" evidence="1">
    <location>
        <begin position="20"/>
        <end position="29"/>
    </location>
</feature>
<feature type="region of interest" description="Disordered" evidence="1">
    <location>
        <begin position="1"/>
        <end position="36"/>
    </location>
</feature>
<dbReference type="EMBL" id="JASPKY010000438">
    <property type="protein sequence ID" value="KAK9700385.1"/>
    <property type="molecule type" value="Genomic_DNA"/>
</dbReference>
<name>A0AAW1JB24_POPJA</name>
<evidence type="ECO:0000313" key="2">
    <source>
        <dbReference type="EMBL" id="KAK9700385.1"/>
    </source>
</evidence>
<sequence length="104" mass="12053">MGTRLSFGRHKEDDAAGIRSYSSEANSRNAKGEMGYRNMKRTFRGYSTVNHTTNFVEPAREQDPHWVPVGRFNEACLDRRMRGPPRANGQVPFRNLTRHVWTEE</sequence>
<evidence type="ECO:0000313" key="3">
    <source>
        <dbReference type="Proteomes" id="UP001458880"/>
    </source>
</evidence>
<comment type="caution">
    <text evidence="2">The sequence shown here is derived from an EMBL/GenBank/DDBJ whole genome shotgun (WGS) entry which is preliminary data.</text>
</comment>
<evidence type="ECO:0000256" key="1">
    <source>
        <dbReference type="SAM" id="MobiDB-lite"/>
    </source>
</evidence>
<accession>A0AAW1JB24</accession>
<protein>
    <submittedName>
        <fullName evidence="2">Uncharacterized protein</fullName>
    </submittedName>
</protein>
<gene>
    <name evidence="2" type="ORF">QE152_g31288</name>
</gene>
<reference evidence="2 3" key="1">
    <citation type="journal article" date="2024" name="BMC Genomics">
        <title>De novo assembly and annotation of Popillia japonica's genome with initial clues to its potential as an invasive pest.</title>
        <authorList>
            <person name="Cucini C."/>
            <person name="Boschi S."/>
            <person name="Funari R."/>
            <person name="Cardaioli E."/>
            <person name="Iannotti N."/>
            <person name="Marturano G."/>
            <person name="Paoli F."/>
            <person name="Bruttini M."/>
            <person name="Carapelli A."/>
            <person name="Frati F."/>
            <person name="Nardi F."/>
        </authorList>
    </citation>
    <scope>NUCLEOTIDE SEQUENCE [LARGE SCALE GENOMIC DNA]</scope>
    <source>
        <strain evidence="2">DMR45628</strain>
    </source>
</reference>